<evidence type="ECO:0000313" key="1">
    <source>
        <dbReference type="EMBL" id="THH35658.1"/>
    </source>
</evidence>
<dbReference type="RefSeq" id="WP_136463127.1">
    <property type="nucleotide sequence ID" value="NZ_SRKY01000003.1"/>
</dbReference>
<keyword evidence="2" id="KW-1185">Reference proteome</keyword>
<dbReference type="EMBL" id="SRKY01000003">
    <property type="protein sequence ID" value="THH35658.1"/>
    <property type="molecule type" value="Genomic_DNA"/>
</dbReference>
<name>A0A4S4NC85_9RHOB</name>
<dbReference type="Proteomes" id="UP000306602">
    <property type="component" value="Unassembled WGS sequence"/>
</dbReference>
<reference evidence="1 2" key="1">
    <citation type="submission" date="2019-04" db="EMBL/GenBank/DDBJ databases">
        <title>Shimia ponticola sp. nov., isolated from seawater.</title>
        <authorList>
            <person name="Kim Y.-O."/>
            <person name="Yoon J.-H."/>
        </authorList>
    </citation>
    <scope>NUCLEOTIDE SEQUENCE [LARGE SCALE GENOMIC DNA]</scope>
    <source>
        <strain evidence="1 2">MYP11</strain>
    </source>
</reference>
<comment type="caution">
    <text evidence="1">The sequence shown here is derived from an EMBL/GenBank/DDBJ whole genome shotgun (WGS) entry which is preliminary data.</text>
</comment>
<organism evidence="1 2">
    <name type="scientific">Aliishimia ponticola</name>
    <dbReference type="NCBI Taxonomy" id="2499833"/>
    <lineage>
        <taxon>Bacteria</taxon>
        <taxon>Pseudomonadati</taxon>
        <taxon>Pseudomonadota</taxon>
        <taxon>Alphaproteobacteria</taxon>
        <taxon>Rhodobacterales</taxon>
        <taxon>Paracoccaceae</taxon>
        <taxon>Aliishimia</taxon>
    </lineage>
</organism>
<protein>
    <submittedName>
        <fullName evidence="1">Uncharacterized protein</fullName>
    </submittedName>
</protein>
<evidence type="ECO:0000313" key="2">
    <source>
        <dbReference type="Proteomes" id="UP000306602"/>
    </source>
</evidence>
<gene>
    <name evidence="1" type="ORF">E4Z66_11215</name>
</gene>
<dbReference type="AlphaFoldDB" id="A0A4S4NC85"/>
<accession>A0A4S4NC85</accession>
<sequence length="139" mass="15662">MFRDTAALEPFFSHPFPVYFGEQIALVGTPEKALIELARQISNDAQQKVVRIVPTILSIEDLEPHAAMIVVSWSHVVADGRCLSSSTVRLFIRRTEDLQALRIEMTEYLDSSLSDIHDRLRLMDRCGIPQLLVTNQGLA</sequence>
<proteinExistence type="predicted"/>